<dbReference type="AlphaFoldDB" id="A0A0B1T9H0"/>
<gene>
    <name evidence="1" type="ORF">OESDEN_05896</name>
</gene>
<keyword evidence="2" id="KW-1185">Reference proteome</keyword>
<proteinExistence type="predicted"/>
<protein>
    <submittedName>
        <fullName evidence="1">Uncharacterized protein</fullName>
    </submittedName>
</protein>
<dbReference type="Proteomes" id="UP000053660">
    <property type="component" value="Unassembled WGS sequence"/>
</dbReference>
<reference evidence="1 2" key="1">
    <citation type="submission" date="2014-03" db="EMBL/GenBank/DDBJ databases">
        <title>Draft genome of the hookworm Oesophagostomum dentatum.</title>
        <authorList>
            <person name="Mitreva M."/>
        </authorList>
    </citation>
    <scope>NUCLEOTIDE SEQUENCE [LARGE SCALE GENOMIC DNA]</scope>
    <source>
        <strain evidence="1 2">OD-Hann</strain>
    </source>
</reference>
<evidence type="ECO:0000313" key="2">
    <source>
        <dbReference type="Proteomes" id="UP000053660"/>
    </source>
</evidence>
<sequence length="52" mass="6162">MYRIEVADTVLITRRDSMSCRLVRLDRLQTTQAAPSSHHRLRCTKEIQTKLY</sequence>
<organism evidence="1 2">
    <name type="scientific">Oesophagostomum dentatum</name>
    <name type="common">Nodular worm</name>
    <dbReference type="NCBI Taxonomy" id="61180"/>
    <lineage>
        <taxon>Eukaryota</taxon>
        <taxon>Metazoa</taxon>
        <taxon>Ecdysozoa</taxon>
        <taxon>Nematoda</taxon>
        <taxon>Chromadorea</taxon>
        <taxon>Rhabditida</taxon>
        <taxon>Rhabditina</taxon>
        <taxon>Rhabditomorpha</taxon>
        <taxon>Strongyloidea</taxon>
        <taxon>Strongylidae</taxon>
        <taxon>Oesophagostomum</taxon>
    </lineage>
</organism>
<name>A0A0B1T9H0_OESDE</name>
<evidence type="ECO:0000313" key="1">
    <source>
        <dbReference type="EMBL" id="KHJ94178.1"/>
    </source>
</evidence>
<dbReference type="EMBL" id="KN550430">
    <property type="protein sequence ID" value="KHJ94178.1"/>
    <property type="molecule type" value="Genomic_DNA"/>
</dbReference>
<accession>A0A0B1T9H0</accession>